<dbReference type="InterPro" id="IPR032675">
    <property type="entry name" value="LRR_dom_sf"/>
</dbReference>
<keyword evidence="1" id="KW-0433">Leucine-rich repeat</keyword>
<protein>
    <submittedName>
        <fullName evidence="4">Uncharacterized protein</fullName>
    </submittedName>
</protein>
<dbReference type="PANTHER" id="PTHR24373:SF378">
    <property type="entry name" value="FI03225P-RELATED"/>
    <property type="match status" value="1"/>
</dbReference>
<evidence type="ECO:0000256" key="1">
    <source>
        <dbReference type="ARBA" id="ARBA00022614"/>
    </source>
</evidence>
<evidence type="ECO:0000256" key="3">
    <source>
        <dbReference type="ARBA" id="ARBA00022737"/>
    </source>
</evidence>
<keyword evidence="3" id="KW-0677">Repeat</keyword>
<dbReference type="InterPro" id="IPR001611">
    <property type="entry name" value="Leu-rich_rpt"/>
</dbReference>
<dbReference type="Proteomes" id="UP001054902">
    <property type="component" value="Unassembled WGS sequence"/>
</dbReference>
<evidence type="ECO:0000313" key="5">
    <source>
        <dbReference type="Proteomes" id="UP001054902"/>
    </source>
</evidence>
<reference evidence="4 5" key="1">
    <citation type="journal article" date="2021" name="Sci. Rep.">
        <title>The genome of the diatom Chaetoceros tenuissimus carries an ancient integrated fragment of an extant virus.</title>
        <authorList>
            <person name="Hongo Y."/>
            <person name="Kimura K."/>
            <person name="Takaki Y."/>
            <person name="Yoshida Y."/>
            <person name="Baba S."/>
            <person name="Kobayashi G."/>
            <person name="Nagasaki K."/>
            <person name="Hano T."/>
            <person name="Tomaru Y."/>
        </authorList>
    </citation>
    <scope>NUCLEOTIDE SEQUENCE [LARGE SCALE GENOMIC DNA]</scope>
    <source>
        <strain evidence="4 5">NIES-3715</strain>
    </source>
</reference>
<gene>
    <name evidence="4" type="ORF">CTEN210_14291</name>
</gene>
<evidence type="ECO:0000313" key="4">
    <source>
        <dbReference type="EMBL" id="GFH57815.1"/>
    </source>
</evidence>
<proteinExistence type="predicted"/>
<comment type="caution">
    <text evidence="4">The sequence shown here is derived from an EMBL/GenBank/DDBJ whole genome shotgun (WGS) entry which is preliminary data.</text>
</comment>
<organism evidence="4 5">
    <name type="scientific">Chaetoceros tenuissimus</name>
    <dbReference type="NCBI Taxonomy" id="426638"/>
    <lineage>
        <taxon>Eukaryota</taxon>
        <taxon>Sar</taxon>
        <taxon>Stramenopiles</taxon>
        <taxon>Ochrophyta</taxon>
        <taxon>Bacillariophyta</taxon>
        <taxon>Coscinodiscophyceae</taxon>
        <taxon>Chaetocerotophycidae</taxon>
        <taxon>Chaetocerotales</taxon>
        <taxon>Chaetocerotaceae</taxon>
        <taxon>Chaetoceros</taxon>
    </lineage>
</organism>
<keyword evidence="5" id="KW-1185">Reference proteome</keyword>
<dbReference type="InterPro" id="IPR003591">
    <property type="entry name" value="Leu-rich_rpt_typical-subtyp"/>
</dbReference>
<dbReference type="EMBL" id="BLLK01000058">
    <property type="protein sequence ID" value="GFH57815.1"/>
    <property type="molecule type" value="Genomic_DNA"/>
</dbReference>
<dbReference type="PROSITE" id="PS51450">
    <property type="entry name" value="LRR"/>
    <property type="match status" value="6"/>
</dbReference>
<dbReference type="Pfam" id="PF00560">
    <property type="entry name" value="LRR_1"/>
    <property type="match status" value="1"/>
</dbReference>
<dbReference type="SMART" id="SM00369">
    <property type="entry name" value="LRR_TYP"/>
    <property type="match status" value="8"/>
</dbReference>
<dbReference type="GO" id="GO:0005615">
    <property type="term" value="C:extracellular space"/>
    <property type="evidence" value="ECO:0007669"/>
    <property type="project" value="TreeGrafter"/>
</dbReference>
<accession>A0AAD3HBU1</accession>
<dbReference type="SMART" id="SM00365">
    <property type="entry name" value="LRR_SD22"/>
    <property type="match status" value="4"/>
</dbReference>
<dbReference type="Gene3D" id="3.80.10.10">
    <property type="entry name" value="Ribonuclease Inhibitor"/>
    <property type="match status" value="4"/>
</dbReference>
<name>A0AAD3HBU1_9STRA</name>
<sequence>MSKARRKLQINPAFLEAHGEQDDELAAMTGTSISISQVKLKKGIDEARKTGKLNLNNIELTLPLPEAIFDLRKELIANFDGNVLDGDNENFWECYGEEMLTLVDISNNDFANKPSDKIPIALDDRIGCYRALESLIMRNCNLESIPWGTIESMSQLKHIDGSNNQFASIRLDLLPESIQSVLFPKNRIKTLVQDESSSVNLPKLIKLDLTDNQVSTLPNSFHSPHLQHLGLKQNSIESIPSGFLESLASLVSLDLAENKISSNLDVSKHEKLQSLELRYNQLQLVPSIHKNLYKLDLCYNNIDSIENLYKGQMDENCKDLQTGNWFRSNMTELHLQKNKLTHKSLHIPTICVMTKLILLDLSCNELEAVPYELGYLDNLNKIVLESNPLRMIRHAIKFTSSGGVDTEKLKKSLRLKGDAPLGPGYFGSSYEGQMHQIEQDSLSNTKAMEAREIISAALSNGNGKTLDISRSNLEGPLEWEEMVQELRLKNSSHDSSYGACFHTFKACEGKITCIHRDWVKALPKIQTLEMTNNQISKLPDNFHKFPLHTLEMARNKISSAILRDSICVKKSLLARNLTTLNLSANNIDFIPESLFDLKQLSTLNLSHNNITTLDWSYNEAKEEGQGWKHGLISLIHLDLSNNKIANLGYLPLALAGCQHLRVLMLNNNALTEIPLEIGLLEHLTSIDLLGNPQQQVRFNVLTRGCTHILQYLRDRMSVEDLDEARQNHQEIRDALEEESDDSDNYDDLVEEEDDDDCVEMVNSSQKSKTRIETNLNIKSEDLSVIELITKSIEKLTIELENNSLSQAKRYALKKQLAMEKSKLIREQRKVEKSNM</sequence>
<dbReference type="GO" id="GO:0031012">
    <property type="term" value="C:extracellular matrix"/>
    <property type="evidence" value="ECO:0007669"/>
    <property type="project" value="TreeGrafter"/>
</dbReference>
<dbReference type="SUPFAM" id="SSF52058">
    <property type="entry name" value="L domain-like"/>
    <property type="match status" value="2"/>
</dbReference>
<dbReference type="PANTHER" id="PTHR24373">
    <property type="entry name" value="SLIT RELATED LEUCINE-RICH REPEAT NEURONAL PROTEIN"/>
    <property type="match status" value="1"/>
</dbReference>
<dbReference type="AlphaFoldDB" id="A0AAD3HBU1"/>
<dbReference type="InterPro" id="IPR050328">
    <property type="entry name" value="Dev_Immune_Receptor"/>
</dbReference>
<keyword evidence="2" id="KW-0732">Signal</keyword>
<evidence type="ECO:0000256" key="2">
    <source>
        <dbReference type="ARBA" id="ARBA00022729"/>
    </source>
</evidence>
<dbReference type="Pfam" id="PF13855">
    <property type="entry name" value="LRR_8"/>
    <property type="match status" value="2"/>
</dbReference>